<dbReference type="Proteomes" id="UP001178507">
    <property type="component" value="Unassembled WGS sequence"/>
</dbReference>
<keyword evidence="1" id="KW-1133">Transmembrane helix</keyword>
<reference evidence="2" key="1">
    <citation type="submission" date="2023-08" db="EMBL/GenBank/DDBJ databases">
        <authorList>
            <person name="Chen Y."/>
            <person name="Shah S."/>
            <person name="Dougan E. K."/>
            <person name="Thang M."/>
            <person name="Chan C."/>
        </authorList>
    </citation>
    <scope>NUCLEOTIDE SEQUENCE</scope>
</reference>
<sequence length="247" mass="25992">MVRSRLDRLSGLAVVATVLSGAKAFSGIRPARVTLVGPRSEILTEDSITTGHTARQAEGKALGGQQAEGFFTAIVAALSTFAMSSLQHVLKRQLWVPPFGAVALIFAADAVAAAKEGKIMCFKTMRNTTLKACVGVAGACLLTVLLARLLGDSPSVLRASAMFVAALSMSANPSSGYFPPAGALCALYVEKAVVKGALPGFEYALFPCATGVALLLVFSRVFTFMMAQPLWVLRPRKGKDEKELLTP</sequence>
<feature type="transmembrane region" description="Helical" evidence="1">
    <location>
        <begin position="204"/>
        <end position="227"/>
    </location>
</feature>
<gene>
    <name evidence="2" type="ORF">EVOR1521_LOCUS15798</name>
</gene>
<comment type="caution">
    <text evidence="2">The sequence shown here is derived from an EMBL/GenBank/DDBJ whole genome shotgun (WGS) entry which is preliminary data.</text>
</comment>
<keyword evidence="3" id="KW-1185">Reference proteome</keyword>
<evidence type="ECO:0000256" key="1">
    <source>
        <dbReference type="SAM" id="Phobius"/>
    </source>
</evidence>
<keyword evidence="1" id="KW-0472">Membrane</keyword>
<proteinExistence type="predicted"/>
<keyword evidence="1" id="KW-0812">Transmembrane</keyword>
<evidence type="ECO:0008006" key="4">
    <source>
        <dbReference type="Google" id="ProtNLM"/>
    </source>
</evidence>
<feature type="transmembrane region" description="Helical" evidence="1">
    <location>
        <begin position="132"/>
        <end position="150"/>
    </location>
</feature>
<name>A0AA36IP57_9DINO</name>
<dbReference type="EMBL" id="CAUJNA010002057">
    <property type="protein sequence ID" value="CAJ1390330.1"/>
    <property type="molecule type" value="Genomic_DNA"/>
</dbReference>
<dbReference type="AlphaFoldDB" id="A0AA36IP57"/>
<evidence type="ECO:0000313" key="3">
    <source>
        <dbReference type="Proteomes" id="UP001178507"/>
    </source>
</evidence>
<organism evidence="2 3">
    <name type="scientific">Effrenium voratum</name>
    <dbReference type="NCBI Taxonomy" id="2562239"/>
    <lineage>
        <taxon>Eukaryota</taxon>
        <taxon>Sar</taxon>
        <taxon>Alveolata</taxon>
        <taxon>Dinophyceae</taxon>
        <taxon>Suessiales</taxon>
        <taxon>Symbiodiniaceae</taxon>
        <taxon>Effrenium</taxon>
    </lineage>
</organism>
<evidence type="ECO:0000313" key="2">
    <source>
        <dbReference type="EMBL" id="CAJ1390330.1"/>
    </source>
</evidence>
<protein>
    <recommendedName>
        <fullName evidence="4">HPP family protein</fullName>
    </recommendedName>
</protein>
<accession>A0AA36IP57</accession>